<accession>H3SHV0</accession>
<dbReference type="EMBL" id="AHKH01000040">
    <property type="protein sequence ID" value="EHQ61345.1"/>
    <property type="molecule type" value="Genomic_DNA"/>
</dbReference>
<dbReference type="RefSeq" id="WP_006677612.1">
    <property type="nucleotide sequence ID" value="NZ_AHKH01000040.1"/>
</dbReference>
<proteinExistence type="predicted"/>
<gene>
    <name evidence="1" type="ORF">PDENDC454_15587</name>
</gene>
<protein>
    <submittedName>
        <fullName evidence="1">Uncharacterized protein</fullName>
    </submittedName>
</protein>
<evidence type="ECO:0000313" key="1">
    <source>
        <dbReference type="EMBL" id="EHQ61345.1"/>
    </source>
</evidence>
<dbReference type="STRING" id="1131935.PDENDC454_15587"/>
<dbReference type="PATRIC" id="fig|1131935.3.peg.3243"/>
<sequence length="63" mass="7213">MYESVKNRTSLWLGHDPSPGITYHDQAARVWADDPASMTEGTEQGTFFIDYKYELVPCIVMSR</sequence>
<dbReference type="Proteomes" id="UP000003900">
    <property type="component" value="Unassembled WGS sequence"/>
</dbReference>
<organism evidence="1 2">
    <name type="scientific">Paenibacillus dendritiformis C454</name>
    <dbReference type="NCBI Taxonomy" id="1131935"/>
    <lineage>
        <taxon>Bacteria</taxon>
        <taxon>Bacillati</taxon>
        <taxon>Bacillota</taxon>
        <taxon>Bacilli</taxon>
        <taxon>Bacillales</taxon>
        <taxon>Paenibacillaceae</taxon>
        <taxon>Paenibacillus</taxon>
    </lineage>
</organism>
<reference evidence="1 2" key="1">
    <citation type="journal article" date="2012" name="J. Bacteriol.">
        <title>Genome Sequence of the Pattern-Forming Social Bacterium Paenibacillus dendritiformis C454 Chiral Morphotype.</title>
        <authorList>
            <person name="Sirota-Madi A."/>
            <person name="Olender T."/>
            <person name="Helman Y."/>
            <person name="Brainis I."/>
            <person name="Finkelshtein A."/>
            <person name="Roth D."/>
            <person name="Hagai E."/>
            <person name="Leshkowitz D."/>
            <person name="Brodsky L."/>
            <person name="Galatenko V."/>
            <person name="Nikolaev V."/>
            <person name="Gutnick D.L."/>
            <person name="Lancet D."/>
            <person name="Ben-Jacob E."/>
        </authorList>
    </citation>
    <scope>NUCLEOTIDE SEQUENCE [LARGE SCALE GENOMIC DNA]</scope>
    <source>
        <strain evidence="1 2">C454</strain>
    </source>
</reference>
<evidence type="ECO:0000313" key="2">
    <source>
        <dbReference type="Proteomes" id="UP000003900"/>
    </source>
</evidence>
<keyword evidence="2" id="KW-1185">Reference proteome</keyword>
<dbReference type="AlphaFoldDB" id="H3SHV0"/>
<dbReference type="OrthoDB" id="581789at2"/>
<comment type="caution">
    <text evidence="1">The sequence shown here is derived from an EMBL/GenBank/DDBJ whole genome shotgun (WGS) entry which is preliminary data.</text>
</comment>
<name>H3SHV0_9BACL</name>